<keyword evidence="3" id="KW-0732">Signal</keyword>
<dbReference type="GO" id="GO:0005811">
    <property type="term" value="C:lipid droplet"/>
    <property type="evidence" value="ECO:0007669"/>
    <property type="project" value="TreeGrafter"/>
</dbReference>
<feature type="active site" description="Proton acceptor" evidence="2">
    <location>
        <position position="224"/>
    </location>
</feature>
<dbReference type="Pfam" id="PF01734">
    <property type="entry name" value="Patatin"/>
    <property type="match status" value="1"/>
</dbReference>
<protein>
    <recommendedName>
        <fullName evidence="4">PNPLA domain-containing protein</fullName>
    </recommendedName>
</protein>
<dbReference type="InterPro" id="IPR016035">
    <property type="entry name" value="Acyl_Trfase/lysoPLipase"/>
</dbReference>
<evidence type="ECO:0000313" key="5">
    <source>
        <dbReference type="EMBL" id="CAD9326057.1"/>
    </source>
</evidence>
<feature type="signal peptide" evidence="3">
    <location>
        <begin position="1"/>
        <end position="19"/>
    </location>
</feature>
<comment type="caution">
    <text evidence="2">Lacks conserved residue(s) required for the propagation of feature annotation.</text>
</comment>
<sequence>MKMRKALLVILHIHSLLSASSFVITPCNNLISTNVNNGELQVSSLCMSTTTSTATTAVSTLINKAESSTKSKAVRQSKGTDARIIFPGGGIFFYWQAGAASYLREAGYDLSDVTMSGASAGALAATLTLADVDFEEATSLALKLAEDAGVWDRPLGLQGVWGPMIETWLNDLLPDNAVEMVDERLSLLVTSIPSFRTDRISSFESKEDLVRCNMASVHLPWFLDGKLTSNFRQAPRIDGSFRAKTEDYFPQVKNGQVDDSLIILDWKSDPVMEGKTKDFIKLTSKEGIWDLLEQGRSYAQIMDKRGDFDTISQS</sequence>
<dbReference type="GO" id="GO:0005737">
    <property type="term" value="C:cytoplasm"/>
    <property type="evidence" value="ECO:0007669"/>
    <property type="project" value="TreeGrafter"/>
</dbReference>
<feature type="chain" id="PRO_5030160095" description="PNPLA domain-containing protein" evidence="3">
    <location>
        <begin position="20"/>
        <end position="314"/>
    </location>
</feature>
<feature type="active site" description="Nucleophile" evidence="2">
    <location>
        <position position="119"/>
    </location>
</feature>
<dbReference type="GO" id="GO:0055088">
    <property type="term" value="P:lipid homeostasis"/>
    <property type="evidence" value="ECO:0007669"/>
    <property type="project" value="TreeGrafter"/>
</dbReference>
<accession>A0A6U3R5T6</accession>
<feature type="short sequence motif" description="GXSXG" evidence="2">
    <location>
        <begin position="117"/>
        <end position="121"/>
    </location>
</feature>
<name>A0A6U3R5T6_9STRA</name>
<dbReference type="Gene3D" id="3.40.1090.10">
    <property type="entry name" value="Cytosolic phospholipase A2 catalytic domain"/>
    <property type="match status" value="1"/>
</dbReference>
<dbReference type="InterPro" id="IPR033562">
    <property type="entry name" value="PLPL"/>
</dbReference>
<evidence type="ECO:0000256" key="3">
    <source>
        <dbReference type="SAM" id="SignalP"/>
    </source>
</evidence>
<dbReference type="AlphaFoldDB" id="A0A6U3R5T6"/>
<organism evidence="5">
    <name type="scientific">Ditylum brightwellii</name>
    <dbReference type="NCBI Taxonomy" id="49249"/>
    <lineage>
        <taxon>Eukaryota</taxon>
        <taxon>Sar</taxon>
        <taxon>Stramenopiles</taxon>
        <taxon>Ochrophyta</taxon>
        <taxon>Bacillariophyta</taxon>
        <taxon>Mediophyceae</taxon>
        <taxon>Lithodesmiophycidae</taxon>
        <taxon>Lithodesmiales</taxon>
        <taxon>Lithodesmiaceae</taxon>
        <taxon>Ditylum</taxon>
    </lineage>
</organism>
<keyword evidence="1 2" id="KW-0443">Lipid metabolism</keyword>
<proteinExistence type="predicted"/>
<evidence type="ECO:0000256" key="2">
    <source>
        <dbReference type="PROSITE-ProRule" id="PRU01161"/>
    </source>
</evidence>
<dbReference type="PANTHER" id="PTHR12406">
    <property type="entry name" value="CALCIUM-INDEPENDENT PHOSPHOLIPASE A2 IPLA2 -RELATED"/>
    <property type="match status" value="1"/>
</dbReference>
<gene>
    <name evidence="5" type="ORF">DBRI1063_LOCUS8947</name>
</gene>
<dbReference type="GO" id="GO:0016020">
    <property type="term" value="C:membrane"/>
    <property type="evidence" value="ECO:0007669"/>
    <property type="project" value="TreeGrafter"/>
</dbReference>
<keyword evidence="2" id="KW-0442">Lipid degradation</keyword>
<dbReference type="PROSITE" id="PS51635">
    <property type="entry name" value="PNPLA"/>
    <property type="match status" value="1"/>
</dbReference>
<dbReference type="InterPro" id="IPR002641">
    <property type="entry name" value="PNPLA_dom"/>
</dbReference>
<evidence type="ECO:0000259" key="4">
    <source>
        <dbReference type="PROSITE" id="PS51635"/>
    </source>
</evidence>
<dbReference type="SUPFAM" id="SSF52151">
    <property type="entry name" value="FabD/lysophospholipase-like"/>
    <property type="match status" value="1"/>
</dbReference>
<dbReference type="GO" id="GO:0004806">
    <property type="term" value="F:triacylglycerol lipase activity"/>
    <property type="evidence" value="ECO:0007669"/>
    <property type="project" value="TreeGrafter"/>
</dbReference>
<evidence type="ECO:0000256" key="1">
    <source>
        <dbReference type="ARBA" id="ARBA00023098"/>
    </source>
</evidence>
<dbReference type="GO" id="GO:0019433">
    <property type="term" value="P:triglyceride catabolic process"/>
    <property type="evidence" value="ECO:0007669"/>
    <property type="project" value="TreeGrafter"/>
</dbReference>
<dbReference type="PANTHER" id="PTHR12406:SF45">
    <property type="entry name" value="PATATIN"/>
    <property type="match status" value="1"/>
</dbReference>
<keyword evidence="2" id="KW-0378">Hydrolase</keyword>
<reference evidence="5" key="1">
    <citation type="submission" date="2021-01" db="EMBL/GenBank/DDBJ databases">
        <authorList>
            <person name="Corre E."/>
            <person name="Pelletier E."/>
            <person name="Niang G."/>
            <person name="Scheremetjew M."/>
            <person name="Finn R."/>
            <person name="Kale V."/>
            <person name="Holt S."/>
            <person name="Cochrane G."/>
            <person name="Meng A."/>
            <person name="Brown T."/>
            <person name="Cohen L."/>
        </authorList>
    </citation>
    <scope>NUCLEOTIDE SEQUENCE</scope>
    <source>
        <strain evidence="5">Pop2</strain>
    </source>
</reference>
<dbReference type="EMBL" id="HBGN01014005">
    <property type="protein sequence ID" value="CAD9326057.1"/>
    <property type="molecule type" value="Transcribed_RNA"/>
</dbReference>
<feature type="domain" description="PNPLA" evidence="4">
    <location>
        <begin position="84"/>
        <end position="237"/>
    </location>
</feature>